<evidence type="ECO:0000313" key="6">
    <source>
        <dbReference type="EMBL" id="QEQ97168.1"/>
    </source>
</evidence>
<dbReference type="InterPro" id="IPR002657">
    <property type="entry name" value="BilAc:Na_symport/Acr3"/>
</dbReference>
<evidence type="ECO:0000256" key="3">
    <source>
        <dbReference type="ARBA" id="ARBA00022989"/>
    </source>
</evidence>
<dbReference type="InterPro" id="IPR038770">
    <property type="entry name" value="Na+/solute_symporter_sf"/>
</dbReference>
<feature type="transmembrane region" description="Helical" evidence="5">
    <location>
        <begin position="144"/>
        <end position="163"/>
    </location>
</feature>
<feature type="transmembrane region" description="Helical" evidence="5">
    <location>
        <begin position="264"/>
        <end position="284"/>
    </location>
</feature>
<dbReference type="PANTHER" id="PTHR10361">
    <property type="entry name" value="SODIUM-BILE ACID COTRANSPORTER"/>
    <property type="match status" value="1"/>
</dbReference>
<dbReference type="AlphaFoldDB" id="A0A5P1RC21"/>
<keyword evidence="7" id="KW-1185">Reference proteome</keyword>
<comment type="subcellular location">
    <subcellularLocation>
        <location evidence="1">Membrane</location>
        <topology evidence="1">Multi-pass membrane protein</topology>
    </subcellularLocation>
</comment>
<dbReference type="Gene3D" id="1.20.1530.20">
    <property type="match status" value="1"/>
</dbReference>
<dbReference type="Pfam" id="PF01758">
    <property type="entry name" value="SBF"/>
    <property type="match status" value="1"/>
</dbReference>
<dbReference type="OrthoDB" id="9806785at2"/>
<evidence type="ECO:0000313" key="7">
    <source>
        <dbReference type="Proteomes" id="UP000324760"/>
    </source>
</evidence>
<feature type="transmembrane region" description="Helical" evidence="5">
    <location>
        <begin position="175"/>
        <end position="194"/>
    </location>
</feature>
<dbReference type="Proteomes" id="UP000324760">
    <property type="component" value="Chromosome"/>
</dbReference>
<protein>
    <submittedName>
        <fullName evidence="6">Bile acid:sodium symporter family protein</fullName>
    </submittedName>
</protein>
<evidence type="ECO:0000256" key="2">
    <source>
        <dbReference type="ARBA" id="ARBA00022692"/>
    </source>
</evidence>
<dbReference type="KEGG" id="ncu:F0U83_10845"/>
<dbReference type="PANTHER" id="PTHR10361:SF24">
    <property type="entry name" value="P3 PROTEIN"/>
    <property type="match status" value="1"/>
</dbReference>
<dbReference type="GO" id="GO:0016020">
    <property type="term" value="C:membrane"/>
    <property type="evidence" value="ECO:0007669"/>
    <property type="project" value="UniProtKB-SubCell"/>
</dbReference>
<dbReference type="EMBL" id="CP043869">
    <property type="protein sequence ID" value="QEQ97168.1"/>
    <property type="molecule type" value="Genomic_DNA"/>
</dbReference>
<keyword evidence="2 5" id="KW-0812">Transmembrane</keyword>
<feature type="transmembrane region" description="Helical" evidence="5">
    <location>
        <begin position="13"/>
        <end position="32"/>
    </location>
</feature>
<reference evidence="6 7" key="1">
    <citation type="journal article" date="2019" name="Biochem. Eng. J.">
        <title>Metabolic engineering of the marine bacteria Neptunomonas concharum for the production of acetoin and meso-2,3-butanediol from acetate.</title>
        <authorList>
            <person name="Li W."/>
            <person name="Pu N."/>
            <person name="Liu C.-X."/>
            <person name="Yuan Q.-P."/>
            <person name="Li Z.-J."/>
        </authorList>
    </citation>
    <scope>NUCLEOTIDE SEQUENCE [LARGE SCALE GENOMIC DNA]</scope>
    <source>
        <strain evidence="6 7">JCM17730</strain>
    </source>
</reference>
<feature type="transmembrane region" description="Helical" evidence="5">
    <location>
        <begin position="73"/>
        <end position="93"/>
    </location>
</feature>
<evidence type="ECO:0000256" key="5">
    <source>
        <dbReference type="SAM" id="Phobius"/>
    </source>
</evidence>
<gene>
    <name evidence="6" type="ORF">F0U83_10845</name>
</gene>
<evidence type="ECO:0000256" key="1">
    <source>
        <dbReference type="ARBA" id="ARBA00004141"/>
    </source>
</evidence>
<proteinExistence type="predicted"/>
<keyword evidence="4 5" id="KW-0472">Membrane</keyword>
<accession>A0A5P1RC21</accession>
<organism evidence="6 7">
    <name type="scientific">Neptunomonas concharum</name>
    <dbReference type="NCBI Taxonomy" id="1031538"/>
    <lineage>
        <taxon>Bacteria</taxon>
        <taxon>Pseudomonadati</taxon>
        <taxon>Pseudomonadota</taxon>
        <taxon>Gammaproteobacteria</taxon>
        <taxon>Oceanospirillales</taxon>
        <taxon>Oceanospirillaceae</taxon>
        <taxon>Neptunomonas</taxon>
    </lineage>
</organism>
<dbReference type="InterPro" id="IPR004710">
    <property type="entry name" value="Bilac:Na_transpt"/>
</dbReference>
<feature type="transmembrane region" description="Helical" evidence="5">
    <location>
        <begin position="44"/>
        <end position="67"/>
    </location>
</feature>
<feature type="transmembrane region" description="Helical" evidence="5">
    <location>
        <begin position="100"/>
        <end position="124"/>
    </location>
</feature>
<name>A0A5P1RC21_9GAMM</name>
<keyword evidence="3 5" id="KW-1133">Transmembrane helix</keyword>
<feature type="transmembrane region" description="Helical" evidence="5">
    <location>
        <begin position="238"/>
        <end position="258"/>
    </location>
</feature>
<sequence length="297" mass="32109">MGFTVENTSLTQVVLPLALFLIMLGIGLSLRLDDFIRLRKQPGVVLLGSGLQLIGLPLLGCLLVTLFQVSGAYAAAIMILTLAPGGATSNMVSYLCRADIALSVCLTAIASIVTPFTLPILSFYVLQHWMSIETAVSFPITQTLIKLLFIALLPIFLGMVIFYHLPRWATRLQPVVKWSSLGFMILVVIGIVKSNQTHLIVLLEELGVVMIVMAALAVIISWLIAASFGFAIEQRLTLGIETGIQNAGLALIITGTVLNDAQMSGVVLLYGVLMQIPAVFLIIIRNLPQRKSPSIQN</sequence>
<feature type="transmembrane region" description="Helical" evidence="5">
    <location>
        <begin position="206"/>
        <end position="231"/>
    </location>
</feature>
<evidence type="ECO:0000256" key="4">
    <source>
        <dbReference type="ARBA" id="ARBA00023136"/>
    </source>
</evidence>